<reference evidence="1" key="1">
    <citation type="journal article" date="2015" name="Nature">
        <title>Complex archaea that bridge the gap between prokaryotes and eukaryotes.</title>
        <authorList>
            <person name="Spang A."/>
            <person name="Saw J.H."/>
            <person name="Jorgensen S.L."/>
            <person name="Zaremba-Niedzwiedzka K."/>
            <person name="Martijn J."/>
            <person name="Lind A.E."/>
            <person name="van Eijk R."/>
            <person name="Schleper C."/>
            <person name="Guy L."/>
            <person name="Ettema T.J."/>
        </authorList>
    </citation>
    <scope>NUCLEOTIDE SEQUENCE</scope>
</reference>
<comment type="caution">
    <text evidence="1">The sequence shown here is derived from an EMBL/GenBank/DDBJ whole genome shotgun (WGS) entry which is preliminary data.</text>
</comment>
<name>A0A0F8VQU3_9ZZZZ</name>
<dbReference type="AlphaFoldDB" id="A0A0F8VQU3"/>
<protein>
    <submittedName>
        <fullName evidence="1">Uncharacterized protein</fullName>
    </submittedName>
</protein>
<evidence type="ECO:0000313" key="1">
    <source>
        <dbReference type="EMBL" id="KKK46743.1"/>
    </source>
</evidence>
<sequence length="73" mass="8405">MAVLIHRRGKEGVPDILEEAVGWTLGPLTLKLWADEERTSLLCEFPLGEVIRLEYPETAIKKYIQPKKEKEEV</sequence>
<organism evidence="1">
    <name type="scientific">marine sediment metagenome</name>
    <dbReference type="NCBI Taxonomy" id="412755"/>
    <lineage>
        <taxon>unclassified sequences</taxon>
        <taxon>metagenomes</taxon>
        <taxon>ecological metagenomes</taxon>
    </lineage>
</organism>
<gene>
    <name evidence="1" type="ORF">LCGC14_3162190</name>
</gene>
<proteinExistence type="predicted"/>
<accession>A0A0F8VQU3</accession>
<dbReference type="EMBL" id="LAZR01069927">
    <property type="protein sequence ID" value="KKK46743.1"/>
    <property type="molecule type" value="Genomic_DNA"/>
</dbReference>